<dbReference type="PROSITE" id="PS50082">
    <property type="entry name" value="WD_REPEATS_2"/>
    <property type="match status" value="4"/>
</dbReference>
<evidence type="ECO:0000256" key="5">
    <source>
        <dbReference type="PROSITE-ProRule" id="PRU00221"/>
    </source>
</evidence>
<feature type="region of interest" description="Disordered" evidence="6">
    <location>
        <begin position="101"/>
        <end position="127"/>
    </location>
</feature>
<feature type="domain" description="CDC20/Fizzy WD40" evidence="7">
    <location>
        <begin position="341"/>
        <end position="632"/>
    </location>
</feature>
<dbReference type="InParanoid" id="I7M5X2"/>
<dbReference type="InterPro" id="IPR056150">
    <property type="entry name" value="WD40_CDC20-Fz"/>
</dbReference>
<dbReference type="GO" id="GO:1905786">
    <property type="term" value="P:positive regulation of anaphase-promoting complex-dependent catabolic process"/>
    <property type="evidence" value="ECO:0007669"/>
    <property type="project" value="TreeGrafter"/>
</dbReference>
<dbReference type="PROSITE" id="PS50294">
    <property type="entry name" value="WD_REPEATS_REGION"/>
    <property type="match status" value="2"/>
</dbReference>
<dbReference type="GeneID" id="7836989"/>
<dbReference type="OrthoDB" id="10263272at2759"/>
<evidence type="ECO:0000313" key="9">
    <source>
        <dbReference type="Proteomes" id="UP000009168"/>
    </source>
</evidence>
<dbReference type="HOGENOM" id="CLU_014831_4_2_1"/>
<dbReference type="GO" id="GO:0005680">
    <property type="term" value="C:anaphase-promoting complex"/>
    <property type="evidence" value="ECO:0007669"/>
    <property type="project" value="TreeGrafter"/>
</dbReference>
<dbReference type="InterPro" id="IPR011047">
    <property type="entry name" value="Quinoprotein_ADH-like_sf"/>
</dbReference>
<feature type="compositionally biased region" description="Polar residues" evidence="6">
    <location>
        <begin position="111"/>
        <end position="127"/>
    </location>
</feature>
<dbReference type="GO" id="GO:0010997">
    <property type="term" value="F:anaphase-promoting complex binding"/>
    <property type="evidence" value="ECO:0007669"/>
    <property type="project" value="InterPro"/>
</dbReference>
<gene>
    <name evidence="8" type="ORF">TTHERM_00825380</name>
</gene>
<proteinExistence type="inferred from homology"/>
<comment type="similarity">
    <text evidence="1">Belongs to the WD repeat CDC20/Fizzy family.</text>
</comment>
<dbReference type="eggNOG" id="KOG0305">
    <property type="taxonomic scope" value="Eukaryota"/>
</dbReference>
<dbReference type="RefSeq" id="XP_001031406.1">
    <property type="nucleotide sequence ID" value="XM_001031406.1"/>
</dbReference>
<dbReference type="KEGG" id="tet:TTHERM_00825380"/>
<feature type="repeat" description="WD" evidence="5">
    <location>
        <begin position="471"/>
        <end position="504"/>
    </location>
</feature>
<feature type="repeat" description="WD" evidence="5">
    <location>
        <begin position="513"/>
        <end position="557"/>
    </location>
</feature>
<dbReference type="GO" id="GO:1990757">
    <property type="term" value="F:ubiquitin ligase activator activity"/>
    <property type="evidence" value="ECO:0007669"/>
    <property type="project" value="TreeGrafter"/>
</dbReference>
<sequence>MSEIQIEEQPFCFNIGLNENELNSSFCSQNIEQELYKKQNSQASLYFQSISQQDNTSDKNQSSQSQCPPINFSNNFYHNLEQIMFSDDANDNHSSCTNTSSNVFSLKKESNPSFRKQSSFNLDKKQNSSQNFDNCIQKLRKYESDDCKNQLSYGFATTTNANTELSLSNQNSFSSAISTPFSRNTKKQNNATFSAHSQDSSLGYERFIPTRKNNKMFINFQNKDSSDMTKKSSQIKNDPQTACYSQNSNESFSIASLYQKHILDTSDNSKILSFNGNRQQNTNSAFMSQQKSGLYSQQSIMEQENINDEDFFRSNGQLPSQSSLSFKKKQSLVITDSTKILDAPGLEDDYYLNLLHWSAQNVISIVLKNEVFGYNYSNKKIFSMQKPDKNNIYKFTSVKFSKSGKLLAIGDSLGGVQIIDAETRREVAFFQNHEDRVASLSWINDEILASGSKDRNIYCHDIRDKNIVRKYQGHRNEVCGLEWSCDQQTLASGGNDDKLFVWNIGYNQHQYKFSQHKAAVKAITWSPHQHGLLVSGGGSRDKTIRFWNIHTGKEVDCIETSSQVCSLAFTKNTNQFVSTHGYADNEIYVWKYPNPQKVKIFQGHQQRVIYMALSPDQKQIVTGASDETLRFWDAFPDAPSFKGPESTLKFSDLR</sequence>
<evidence type="ECO:0000259" key="7">
    <source>
        <dbReference type="Pfam" id="PF24807"/>
    </source>
</evidence>
<dbReference type="InterPro" id="IPR033010">
    <property type="entry name" value="Cdc20/Fizzy"/>
</dbReference>
<evidence type="ECO:0000256" key="2">
    <source>
        <dbReference type="ARBA" id="ARBA00022574"/>
    </source>
</evidence>
<keyword evidence="3" id="KW-0677">Repeat</keyword>
<dbReference type="EMBL" id="GG662507">
    <property type="protein sequence ID" value="EAR83743.1"/>
    <property type="molecule type" value="Genomic_DNA"/>
</dbReference>
<evidence type="ECO:0000256" key="3">
    <source>
        <dbReference type="ARBA" id="ARBA00022737"/>
    </source>
</evidence>
<dbReference type="SMART" id="SM00320">
    <property type="entry name" value="WD40"/>
    <property type="match status" value="6"/>
</dbReference>
<organism evidence="8 9">
    <name type="scientific">Tetrahymena thermophila (strain SB210)</name>
    <dbReference type="NCBI Taxonomy" id="312017"/>
    <lineage>
        <taxon>Eukaryota</taxon>
        <taxon>Sar</taxon>
        <taxon>Alveolata</taxon>
        <taxon>Ciliophora</taxon>
        <taxon>Intramacronucleata</taxon>
        <taxon>Oligohymenophorea</taxon>
        <taxon>Hymenostomatida</taxon>
        <taxon>Tetrahymenina</taxon>
        <taxon>Tetrahymenidae</taxon>
        <taxon>Tetrahymena</taxon>
    </lineage>
</organism>
<dbReference type="InterPro" id="IPR001680">
    <property type="entry name" value="WD40_rpt"/>
</dbReference>
<dbReference type="Gene3D" id="2.130.10.10">
    <property type="entry name" value="YVTN repeat-like/Quinoprotein amine dehydrogenase"/>
    <property type="match status" value="1"/>
</dbReference>
<dbReference type="AlphaFoldDB" id="I7M5X2"/>
<evidence type="ECO:0000313" key="8">
    <source>
        <dbReference type="EMBL" id="EAR83743.1"/>
    </source>
</evidence>
<dbReference type="InterPro" id="IPR019775">
    <property type="entry name" value="WD40_repeat_CS"/>
</dbReference>
<dbReference type="InterPro" id="IPR015943">
    <property type="entry name" value="WD40/YVTN_repeat-like_dom_sf"/>
</dbReference>
<feature type="repeat" description="WD" evidence="5">
    <location>
        <begin position="430"/>
        <end position="470"/>
    </location>
</feature>
<dbReference type="Pfam" id="PF24807">
    <property type="entry name" value="WD40_CDC20-Fz"/>
    <property type="match status" value="1"/>
</dbReference>
<name>I7M5X2_TETTS</name>
<dbReference type="CDD" id="cd00200">
    <property type="entry name" value="WD40"/>
    <property type="match status" value="1"/>
</dbReference>
<keyword evidence="2 5" id="KW-0853">WD repeat</keyword>
<dbReference type="PANTHER" id="PTHR19918">
    <property type="entry name" value="CELL DIVISION CYCLE 20 CDC20 FIZZY -RELATED"/>
    <property type="match status" value="1"/>
</dbReference>
<dbReference type="PROSITE" id="PS00678">
    <property type="entry name" value="WD_REPEATS_1"/>
    <property type="match status" value="2"/>
</dbReference>
<dbReference type="GO" id="GO:0031145">
    <property type="term" value="P:anaphase-promoting complex-dependent catabolic process"/>
    <property type="evidence" value="ECO:0007669"/>
    <property type="project" value="TreeGrafter"/>
</dbReference>
<evidence type="ECO:0000256" key="4">
    <source>
        <dbReference type="ARBA" id="ARBA00023306"/>
    </source>
</evidence>
<keyword evidence="4" id="KW-0131">Cell cycle</keyword>
<reference evidence="9" key="1">
    <citation type="journal article" date="2006" name="PLoS Biol.">
        <title>Macronuclear genome sequence of the ciliate Tetrahymena thermophila, a model eukaryote.</title>
        <authorList>
            <person name="Eisen J.A."/>
            <person name="Coyne R.S."/>
            <person name="Wu M."/>
            <person name="Wu D."/>
            <person name="Thiagarajan M."/>
            <person name="Wortman J.R."/>
            <person name="Badger J.H."/>
            <person name="Ren Q."/>
            <person name="Amedeo P."/>
            <person name="Jones K.M."/>
            <person name="Tallon L.J."/>
            <person name="Delcher A.L."/>
            <person name="Salzberg S.L."/>
            <person name="Silva J.C."/>
            <person name="Haas B.J."/>
            <person name="Majoros W.H."/>
            <person name="Farzad M."/>
            <person name="Carlton J.M."/>
            <person name="Smith R.K. Jr."/>
            <person name="Garg J."/>
            <person name="Pearlman R.E."/>
            <person name="Karrer K.M."/>
            <person name="Sun L."/>
            <person name="Manning G."/>
            <person name="Elde N.C."/>
            <person name="Turkewitz A.P."/>
            <person name="Asai D.J."/>
            <person name="Wilkes D.E."/>
            <person name="Wang Y."/>
            <person name="Cai H."/>
            <person name="Collins K."/>
            <person name="Stewart B.A."/>
            <person name="Lee S.R."/>
            <person name="Wilamowska K."/>
            <person name="Weinberg Z."/>
            <person name="Ruzzo W.L."/>
            <person name="Wloga D."/>
            <person name="Gaertig J."/>
            <person name="Frankel J."/>
            <person name="Tsao C.-C."/>
            <person name="Gorovsky M.A."/>
            <person name="Keeling P.J."/>
            <person name="Waller R.F."/>
            <person name="Patron N.J."/>
            <person name="Cherry J.M."/>
            <person name="Stover N.A."/>
            <person name="Krieger C.J."/>
            <person name="del Toro C."/>
            <person name="Ryder H.F."/>
            <person name="Williamson S.C."/>
            <person name="Barbeau R.A."/>
            <person name="Hamilton E.P."/>
            <person name="Orias E."/>
        </authorList>
    </citation>
    <scope>NUCLEOTIDE SEQUENCE [LARGE SCALE GENOMIC DNA]</scope>
    <source>
        <strain evidence="9">SB210</strain>
    </source>
</reference>
<dbReference type="SUPFAM" id="SSF50998">
    <property type="entry name" value="Quinoprotein alcohol dehydrogenase-like"/>
    <property type="match status" value="1"/>
</dbReference>
<dbReference type="STRING" id="312017.I7M5X2"/>
<evidence type="ECO:0000256" key="1">
    <source>
        <dbReference type="ARBA" id="ARBA00006445"/>
    </source>
</evidence>
<feature type="repeat" description="WD" evidence="5">
    <location>
        <begin position="601"/>
        <end position="633"/>
    </location>
</feature>
<dbReference type="PANTHER" id="PTHR19918:SF1">
    <property type="entry name" value="FIZZY-RELATED PROTEIN HOMOLOG"/>
    <property type="match status" value="1"/>
</dbReference>
<dbReference type="Proteomes" id="UP000009168">
    <property type="component" value="Unassembled WGS sequence"/>
</dbReference>
<evidence type="ECO:0000256" key="6">
    <source>
        <dbReference type="SAM" id="MobiDB-lite"/>
    </source>
</evidence>
<protein>
    <submittedName>
        <fullName evidence="8">WD regulatory protein, putative</fullName>
    </submittedName>
</protein>
<keyword evidence="9" id="KW-1185">Reference proteome</keyword>
<accession>I7M5X2</accession>